<dbReference type="Proteomes" id="UP000287547">
    <property type="component" value="Unassembled WGS sequence"/>
</dbReference>
<sequence>MSRPEGDLRVRRTRKLLRDALVELIDERGFDRITVGEITSRAMISRAAFYRNYKDKYHLAEQVFDDALGTLMVNAPETQQQRWVAFFEHIASYERLYRALLSRKAGSWFADKMRAKLSSLSSGHLTGKDGNDLTPTVLGAIAVQAITWWLTHDRPCSAAEIADHTARLMRAVVESELRHQ</sequence>
<dbReference type="InterPro" id="IPR009057">
    <property type="entry name" value="Homeodomain-like_sf"/>
</dbReference>
<feature type="DNA-binding region" description="H-T-H motif" evidence="2">
    <location>
        <begin position="34"/>
        <end position="53"/>
    </location>
</feature>
<dbReference type="Pfam" id="PF00440">
    <property type="entry name" value="TetR_N"/>
    <property type="match status" value="1"/>
</dbReference>
<dbReference type="SUPFAM" id="SSF46689">
    <property type="entry name" value="Homeodomain-like"/>
    <property type="match status" value="1"/>
</dbReference>
<dbReference type="Gene3D" id="1.10.357.10">
    <property type="entry name" value="Tetracycline Repressor, domain 2"/>
    <property type="match status" value="1"/>
</dbReference>
<feature type="domain" description="HTH tetR-type" evidence="3">
    <location>
        <begin position="11"/>
        <end position="71"/>
    </location>
</feature>
<evidence type="ECO:0000256" key="2">
    <source>
        <dbReference type="PROSITE-ProRule" id="PRU00335"/>
    </source>
</evidence>
<dbReference type="InterPro" id="IPR001647">
    <property type="entry name" value="HTH_TetR"/>
</dbReference>
<comment type="caution">
    <text evidence="4">The sequence shown here is derived from an EMBL/GenBank/DDBJ whole genome shotgun (WGS) entry which is preliminary data.</text>
</comment>
<dbReference type="AlphaFoldDB" id="A0A428YLY4"/>
<name>A0A428YLY4_KIBAR</name>
<protein>
    <submittedName>
        <fullName evidence="4">TetR/AcrR family transcriptional regulator</fullName>
    </submittedName>
</protein>
<keyword evidence="1 2" id="KW-0238">DNA-binding</keyword>
<organism evidence="4 5">
    <name type="scientific">Kibdelosporangium aridum</name>
    <dbReference type="NCBI Taxonomy" id="2030"/>
    <lineage>
        <taxon>Bacteria</taxon>
        <taxon>Bacillati</taxon>
        <taxon>Actinomycetota</taxon>
        <taxon>Actinomycetes</taxon>
        <taxon>Pseudonocardiales</taxon>
        <taxon>Pseudonocardiaceae</taxon>
        <taxon>Kibdelosporangium</taxon>
    </lineage>
</organism>
<gene>
    <name evidence="4" type="ORF">DMH04_46765</name>
</gene>
<proteinExistence type="predicted"/>
<reference evidence="4 5" key="1">
    <citation type="submission" date="2018-05" db="EMBL/GenBank/DDBJ databases">
        <title>Evolution of GPA BGCs.</title>
        <authorList>
            <person name="Waglechner N."/>
            <person name="Wright G.D."/>
        </authorList>
    </citation>
    <scope>NUCLEOTIDE SEQUENCE [LARGE SCALE GENOMIC DNA]</scope>
    <source>
        <strain evidence="4 5">A82846</strain>
    </source>
</reference>
<dbReference type="EMBL" id="QHKI01000073">
    <property type="protein sequence ID" value="RSM68918.1"/>
    <property type="molecule type" value="Genomic_DNA"/>
</dbReference>
<dbReference type="InterPro" id="IPR050624">
    <property type="entry name" value="HTH-type_Tx_Regulator"/>
</dbReference>
<evidence type="ECO:0000259" key="3">
    <source>
        <dbReference type="PROSITE" id="PS50977"/>
    </source>
</evidence>
<evidence type="ECO:0000313" key="5">
    <source>
        <dbReference type="Proteomes" id="UP000287547"/>
    </source>
</evidence>
<evidence type="ECO:0000313" key="4">
    <source>
        <dbReference type="EMBL" id="RSM68918.1"/>
    </source>
</evidence>
<accession>A0A428YLY4</accession>
<dbReference type="GO" id="GO:0003677">
    <property type="term" value="F:DNA binding"/>
    <property type="evidence" value="ECO:0007669"/>
    <property type="project" value="UniProtKB-UniRule"/>
</dbReference>
<evidence type="ECO:0000256" key="1">
    <source>
        <dbReference type="ARBA" id="ARBA00023125"/>
    </source>
</evidence>
<dbReference type="OrthoDB" id="7186647at2"/>
<dbReference type="PROSITE" id="PS50977">
    <property type="entry name" value="HTH_TETR_2"/>
    <property type="match status" value="1"/>
</dbReference>
<dbReference type="PANTHER" id="PTHR43479:SF7">
    <property type="entry name" value="TETR-FAMILY TRANSCRIPTIONAL REGULATOR"/>
    <property type="match status" value="1"/>
</dbReference>
<dbReference type="PANTHER" id="PTHR43479">
    <property type="entry name" value="ACREF/ENVCD OPERON REPRESSOR-RELATED"/>
    <property type="match status" value="1"/>
</dbReference>